<evidence type="ECO:0000313" key="10">
    <source>
        <dbReference type="EMBL" id="SMO92095.1"/>
    </source>
</evidence>
<gene>
    <name evidence="9" type="primary">secE</name>
    <name evidence="10" type="ORF">SAMN06265218_12520</name>
</gene>
<dbReference type="Gene3D" id="1.20.5.1030">
    <property type="entry name" value="Preprotein translocase secy subunit"/>
    <property type="match status" value="1"/>
</dbReference>
<sequence>MDKIKEFLEDVRKEMKKVSWPDQDELVDYTIVVVIFTILLSGFIFAVDQVYSTILEALYQ</sequence>
<dbReference type="NCBIfam" id="TIGR00964">
    <property type="entry name" value="secE_bact"/>
    <property type="match status" value="1"/>
</dbReference>
<dbReference type="PANTHER" id="PTHR33910:SF1">
    <property type="entry name" value="PROTEIN TRANSLOCASE SUBUNIT SECE"/>
    <property type="match status" value="1"/>
</dbReference>
<comment type="function">
    <text evidence="9">Essential subunit of the Sec protein translocation channel SecYEG. Clamps together the 2 halves of SecY. May contact the channel plug during translocation.</text>
</comment>
<dbReference type="AlphaFoldDB" id="A0A521F7B8"/>
<evidence type="ECO:0000256" key="3">
    <source>
        <dbReference type="ARBA" id="ARBA00022475"/>
    </source>
</evidence>
<accession>A0A521F7B8</accession>
<evidence type="ECO:0000256" key="4">
    <source>
        <dbReference type="ARBA" id="ARBA00022692"/>
    </source>
</evidence>
<proteinExistence type="inferred from homology"/>
<protein>
    <recommendedName>
        <fullName evidence="9">Protein translocase subunit SecE</fullName>
    </recommendedName>
</protein>
<dbReference type="RefSeq" id="WP_142715987.1">
    <property type="nucleotide sequence ID" value="NZ_FXTH01000025.1"/>
</dbReference>
<keyword evidence="8 9" id="KW-0472">Membrane</keyword>
<comment type="similarity">
    <text evidence="9">Belongs to the SecE/SEC61-gamma family.</text>
</comment>
<keyword evidence="4 9" id="KW-0812">Transmembrane</keyword>
<feature type="transmembrane region" description="Helical" evidence="9">
    <location>
        <begin position="26"/>
        <end position="47"/>
    </location>
</feature>
<dbReference type="PANTHER" id="PTHR33910">
    <property type="entry name" value="PROTEIN TRANSLOCASE SUBUNIT SECE"/>
    <property type="match status" value="1"/>
</dbReference>
<dbReference type="GO" id="GO:0065002">
    <property type="term" value="P:intracellular protein transmembrane transport"/>
    <property type="evidence" value="ECO:0007669"/>
    <property type="project" value="UniProtKB-UniRule"/>
</dbReference>
<organism evidence="10 11">
    <name type="scientific">Fodinibius sediminis</name>
    <dbReference type="NCBI Taxonomy" id="1214077"/>
    <lineage>
        <taxon>Bacteria</taxon>
        <taxon>Pseudomonadati</taxon>
        <taxon>Balneolota</taxon>
        <taxon>Balneolia</taxon>
        <taxon>Balneolales</taxon>
        <taxon>Balneolaceae</taxon>
        <taxon>Fodinibius</taxon>
    </lineage>
</organism>
<dbReference type="InterPro" id="IPR001901">
    <property type="entry name" value="Translocase_SecE/Sec61-g"/>
</dbReference>
<evidence type="ECO:0000256" key="2">
    <source>
        <dbReference type="ARBA" id="ARBA00022448"/>
    </source>
</evidence>
<comment type="subcellular location">
    <subcellularLocation>
        <location evidence="9">Cell membrane</location>
        <topology evidence="9">Single-pass membrane protein</topology>
    </subcellularLocation>
    <subcellularLocation>
        <location evidence="1">Membrane</location>
    </subcellularLocation>
</comment>
<dbReference type="EMBL" id="FXTH01000025">
    <property type="protein sequence ID" value="SMO92095.1"/>
    <property type="molecule type" value="Genomic_DNA"/>
</dbReference>
<evidence type="ECO:0000256" key="1">
    <source>
        <dbReference type="ARBA" id="ARBA00004370"/>
    </source>
</evidence>
<dbReference type="GO" id="GO:0008320">
    <property type="term" value="F:protein transmembrane transporter activity"/>
    <property type="evidence" value="ECO:0007669"/>
    <property type="project" value="UniProtKB-UniRule"/>
</dbReference>
<dbReference type="GO" id="GO:0043952">
    <property type="term" value="P:protein transport by the Sec complex"/>
    <property type="evidence" value="ECO:0007669"/>
    <property type="project" value="UniProtKB-UniRule"/>
</dbReference>
<evidence type="ECO:0000256" key="6">
    <source>
        <dbReference type="ARBA" id="ARBA00022989"/>
    </source>
</evidence>
<evidence type="ECO:0000256" key="7">
    <source>
        <dbReference type="ARBA" id="ARBA00023010"/>
    </source>
</evidence>
<dbReference type="PROSITE" id="PS01067">
    <property type="entry name" value="SECE_SEC61G"/>
    <property type="match status" value="1"/>
</dbReference>
<dbReference type="GO" id="GO:0005886">
    <property type="term" value="C:plasma membrane"/>
    <property type="evidence" value="ECO:0007669"/>
    <property type="project" value="UniProtKB-SubCell"/>
</dbReference>
<name>A0A521F7B8_9BACT</name>
<reference evidence="10 11" key="1">
    <citation type="submission" date="2017-05" db="EMBL/GenBank/DDBJ databases">
        <authorList>
            <person name="Varghese N."/>
            <person name="Submissions S."/>
        </authorList>
    </citation>
    <scope>NUCLEOTIDE SEQUENCE [LARGE SCALE GENOMIC DNA]</scope>
    <source>
        <strain evidence="10 11">DSM 21194</strain>
    </source>
</reference>
<dbReference type="OrthoDB" id="9810735at2"/>
<keyword evidence="7 9" id="KW-0811">Translocation</keyword>
<dbReference type="GO" id="GO:0009306">
    <property type="term" value="P:protein secretion"/>
    <property type="evidence" value="ECO:0007669"/>
    <property type="project" value="UniProtKB-UniRule"/>
</dbReference>
<dbReference type="HAMAP" id="MF_00422">
    <property type="entry name" value="SecE"/>
    <property type="match status" value="1"/>
</dbReference>
<dbReference type="InterPro" id="IPR005807">
    <property type="entry name" value="SecE_bac"/>
</dbReference>
<comment type="subunit">
    <text evidence="9">Component of the Sec protein translocase complex. Heterotrimer consisting of SecY, SecE and SecG subunits. The heterotrimers can form oligomers, although 1 heterotrimer is thought to be able to translocate proteins. Interacts with the ribosome. Interacts with SecDF, and other proteins may be involved. Interacts with SecA.</text>
</comment>
<dbReference type="InterPro" id="IPR038379">
    <property type="entry name" value="SecE_sf"/>
</dbReference>
<keyword evidence="2 9" id="KW-0813">Transport</keyword>
<evidence type="ECO:0000256" key="8">
    <source>
        <dbReference type="ARBA" id="ARBA00023136"/>
    </source>
</evidence>
<evidence type="ECO:0000313" key="11">
    <source>
        <dbReference type="Proteomes" id="UP000317593"/>
    </source>
</evidence>
<keyword evidence="6 9" id="KW-1133">Transmembrane helix</keyword>
<keyword evidence="3 9" id="KW-1003">Cell membrane</keyword>
<dbReference type="Pfam" id="PF00584">
    <property type="entry name" value="SecE"/>
    <property type="match status" value="1"/>
</dbReference>
<dbReference type="Proteomes" id="UP000317593">
    <property type="component" value="Unassembled WGS sequence"/>
</dbReference>
<evidence type="ECO:0000256" key="5">
    <source>
        <dbReference type="ARBA" id="ARBA00022927"/>
    </source>
</evidence>
<keyword evidence="5 9" id="KW-0653">Protein transport</keyword>
<dbReference type="GO" id="GO:0006605">
    <property type="term" value="P:protein targeting"/>
    <property type="evidence" value="ECO:0007669"/>
    <property type="project" value="UniProtKB-UniRule"/>
</dbReference>
<evidence type="ECO:0000256" key="9">
    <source>
        <dbReference type="HAMAP-Rule" id="MF_00422"/>
    </source>
</evidence>
<keyword evidence="11" id="KW-1185">Reference proteome</keyword>